<dbReference type="EMBL" id="JADQTO010000013">
    <property type="protein sequence ID" value="MBG0564916.1"/>
    <property type="molecule type" value="Genomic_DNA"/>
</dbReference>
<dbReference type="AlphaFoldDB" id="A0A931G198"/>
<dbReference type="InterPro" id="IPR029035">
    <property type="entry name" value="DHS-like_NAD/FAD-binding_dom"/>
</dbReference>
<keyword evidence="3" id="KW-1185">Reference proteome</keyword>
<accession>A0A931G198</accession>
<sequence>MWIGQVELPQELIDAHRAGDLVIFVGAGASIASPADLPDFKKLSDEIAKDARVVVEAGEQPDVVLGNADADKLMDVHRRIATRIGDPASKPNVLHEAIVRLARAGRTTRIVTTNYDRHLSTVLGDGPPEYRGPVLPLGDDFDGLVYLHGTLEQEPRHLVATDQDFGTAYLLDGWAVRFLVPMFREYTVLFVGYSHNDFAMTYLGRALPPTSRRYALAEDTPEQKQHWRRLGITAVLYPNPDRDHSALPALIGKWAERAEMRLLDHRQMVARLVAGPPSGVPEEISYLEDVLGSDDKVRFFTEYARGPQWLAWVTEQPRFRQLFDGSAVGSPLAEWFAQHFVAEEEHTRAAFEAVEACGGRLGFRVWSAIGQRLHIIGAPRPAWLTRWVVLLIRDDPREGADWLEYALKASRLPADRDTLLLLFTHLTTPTVDFRQPRRPRLPSSVELNIRGDLEWLRRAWEETIVPALEGVARELLAISDVHLRQAYRLSDATAGSPGWDSLSRGRMAIERHPQNSFRKHGGGQSALGRRLRQRRIPRFPQRRDPVAHAHSPDPRRRALVHLLAGPVRGDLAFGRHRRVSREAATSAGQCSLPWA</sequence>
<gene>
    <name evidence="2" type="ORF">I4J89_26045</name>
</gene>
<comment type="caution">
    <text evidence="2">The sequence shown here is derived from an EMBL/GenBank/DDBJ whole genome shotgun (WGS) entry which is preliminary data.</text>
</comment>
<feature type="region of interest" description="Disordered" evidence="1">
    <location>
        <begin position="512"/>
        <end position="555"/>
    </location>
</feature>
<dbReference type="RefSeq" id="WP_196416706.1">
    <property type="nucleotide sequence ID" value="NZ_JADQTO010000013.1"/>
</dbReference>
<organism evidence="2 3">
    <name type="scientific">Actinoplanes aureus</name>
    <dbReference type="NCBI Taxonomy" id="2792083"/>
    <lineage>
        <taxon>Bacteria</taxon>
        <taxon>Bacillati</taxon>
        <taxon>Actinomycetota</taxon>
        <taxon>Actinomycetes</taxon>
        <taxon>Micromonosporales</taxon>
        <taxon>Micromonosporaceae</taxon>
        <taxon>Actinoplanes</taxon>
    </lineage>
</organism>
<protein>
    <submittedName>
        <fullName evidence="2">SIR2 family protein</fullName>
    </submittedName>
</protein>
<evidence type="ECO:0000313" key="2">
    <source>
        <dbReference type="EMBL" id="MBG0564916.1"/>
    </source>
</evidence>
<evidence type="ECO:0000313" key="3">
    <source>
        <dbReference type="Proteomes" id="UP000598146"/>
    </source>
</evidence>
<proteinExistence type="predicted"/>
<name>A0A931G198_9ACTN</name>
<evidence type="ECO:0000256" key="1">
    <source>
        <dbReference type="SAM" id="MobiDB-lite"/>
    </source>
</evidence>
<dbReference type="Proteomes" id="UP000598146">
    <property type="component" value="Unassembled WGS sequence"/>
</dbReference>
<dbReference type="Gene3D" id="3.40.50.1220">
    <property type="entry name" value="TPP-binding domain"/>
    <property type="match status" value="1"/>
</dbReference>
<dbReference type="Pfam" id="PF13289">
    <property type="entry name" value="SIR2_2"/>
    <property type="match status" value="1"/>
</dbReference>
<dbReference type="SUPFAM" id="SSF52467">
    <property type="entry name" value="DHS-like NAD/FAD-binding domain"/>
    <property type="match status" value="1"/>
</dbReference>
<feature type="compositionally biased region" description="Basic and acidic residues" evidence="1">
    <location>
        <begin position="541"/>
        <end position="555"/>
    </location>
</feature>
<reference evidence="2" key="1">
    <citation type="submission" date="2020-11" db="EMBL/GenBank/DDBJ databases">
        <title>Isolation and identification of active actinomycetes.</title>
        <authorList>
            <person name="Sun X."/>
        </authorList>
    </citation>
    <scope>NUCLEOTIDE SEQUENCE</scope>
    <source>
        <strain evidence="2">NEAU-A11</strain>
    </source>
</reference>